<proteinExistence type="predicted"/>
<sequence>MTDEEEARYRAAYSLDGDTTTYDHLAELLYEQILGAGIAEGWWSHVTVRSCPQGGDPAFCRLLIGRSWIQTVGSLTHGVFPRSLEATVSIVPLLLPRPRVRRVRAAFRRFRCRCRTVRSLWRERTVPTLPQCAAGTAAALLRGAPGAPPLAGKRDDRGMSTAEYALGTVTACAFAAVLFAILTSDEVRDVVTGIVTDALQIDG</sequence>
<reference evidence="3" key="1">
    <citation type="journal article" date="2019" name="Int. J. Syst. Evol. Microbiol.">
        <title>The Global Catalogue of Microorganisms (GCM) 10K type strain sequencing project: providing services to taxonomists for standard genome sequencing and annotation.</title>
        <authorList>
            <consortium name="The Broad Institute Genomics Platform"/>
            <consortium name="The Broad Institute Genome Sequencing Center for Infectious Disease"/>
            <person name="Wu L."/>
            <person name="Ma J."/>
        </authorList>
    </citation>
    <scope>NUCLEOTIDE SEQUENCE [LARGE SCALE GENOMIC DNA]</scope>
    <source>
        <strain evidence="3">CCUG 63369</strain>
    </source>
</reference>
<dbReference type="InterPro" id="IPR025338">
    <property type="entry name" value="DUF4244"/>
</dbReference>
<dbReference type="Pfam" id="PF14029">
    <property type="entry name" value="DUF4244"/>
    <property type="match status" value="1"/>
</dbReference>
<comment type="caution">
    <text evidence="2">The sequence shown here is derived from an EMBL/GenBank/DDBJ whole genome shotgun (WGS) entry which is preliminary data.</text>
</comment>
<dbReference type="EMBL" id="JBHTHR010000129">
    <property type="protein sequence ID" value="MFD0800980.1"/>
    <property type="molecule type" value="Genomic_DNA"/>
</dbReference>
<accession>A0ABW3BD38</accession>
<organism evidence="2 3">
    <name type="scientific">Streptomonospora algeriensis</name>
    <dbReference type="NCBI Taxonomy" id="995084"/>
    <lineage>
        <taxon>Bacteria</taxon>
        <taxon>Bacillati</taxon>
        <taxon>Actinomycetota</taxon>
        <taxon>Actinomycetes</taxon>
        <taxon>Streptosporangiales</taxon>
        <taxon>Nocardiopsidaceae</taxon>
        <taxon>Streptomonospora</taxon>
    </lineage>
</organism>
<name>A0ABW3BD38_9ACTN</name>
<feature type="transmembrane region" description="Helical" evidence="1">
    <location>
        <begin position="164"/>
        <end position="182"/>
    </location>
</feature>
<keyword evidence="1" id="KW-0812">Transmembrane</keyword>
<keyword evidence="3" id="KW-1185">Reference proteome</keyword>
<gene>
    <name evidence="2" type="ORF">ACFQZU_06560</name>
</gene>
<evidence type="ECO:0000256" key="1">
    <source>
        <dbReference type="SAM" id="Phobius"/>
    </source>
</evidence>
<evidence type="ECO:0000313" key="3">
    <source>
        <dbReference type="Proteomes" id="UP001596956"/>
    </source>
</evidence>
<protein>
    <submittedName>
        <fullName evidence="2">DUF4244 domain-containing protein</fullName>
    </submittedName>
</protein>
<keyword evidence="1" id="KW-0472">Membrane</keyword>
<keyword evidence="1" id="KW-1133">Transmembrane helix</keyword>
<evidence type="ECO:0000313" key="2">
    <source>
        <dbReference type="EMBL" id="MFD0800980.1"/>
    </source>
</evidence>
<dbReference type="Proteomes" id="UP001596956">
    <property type="component" value="Unassembled WGS sequence"/>
</dbReference>